<feature type="transmembrane region" description="Helical" evidence="5">
    <location>
        <begin position="336"/>
        <end position="351"/>
    </location>
</feature>
<dbReference type="Proteomes" id="UP001320420">
    <property type="component" value="Unassembled WGS sequence"/>
</dbReference>
<comment type="subcellular location">
    <subcellularLocation>
        <location evidence="1">Membrane</location>
        <topology evidence="1">Multi-pass membrane protein</topology>
    </subcellularLocation>
</comment>
<feature type="transmembrane region" description="Helical" evidence="5">
    <location>
        <begin position="152"/>
        <end position="180"/>
    </location>
</feature>
<sequence>MGNYKFWEGSSRVETKAVDVVPEENVSSTEVSIIRDGELSYTVAKAENGSGPSWQETVGAPVESHSPLGYNVGWLTVIFLNVNQMIGTGIFSTPGSILRSTGSIGLALIYWVIGFLMACAGVCVFLELASFFPNRSGAQVVYLEQAYPRPKHFFPVAFAVQSVILSFSSSNAVVLSRYLWRLVGRESTDWELKGVAIAAYTLAVIFVIAHNKWSLWLTNFFGALKIFTLIFISITGFVVLGGGVSRVPDSRVNFHNPFEGTTNNGNDLANALVNIIFTYAGYQNAFNVVNEIKNPIPTLKKHATISLGLVAVLYMLCNIAYFAAVPKKEFSESKEIAAAIFFTTVFGSGGAEKALNVLVMLSAFGNLLAVLIGSSRVIREIGRLSTYPEGVFTLAMSIGIYLLRYRHKRAGRERIEFQAWDVVVIFYILIQLYILVVPWFPPAGGPYAGDVSFWYATYCVVGIGM</sequence>
<feature type="transmembrane region" description="Helical" evidence="5">
    <location>
        <begin position="358"/>
        <end position="378"/>
    </location>
</feature>
<keyword evidence="4 5" id="KW-0472">Membrane</keyword>
<dbReference type="GO" id="GO:0016020">
    <property type="term" value="C:membrane"/>
    <property type="evidence" value="ECO:0007669"/>
    <property type="project" value="UniProtKB-SubCell"/>
</dbReference>
<dbReference type="GO" id="GO:0015179">
    <property type="term" value="F:L-amino acid transmembrane transporter activity"/>
    <property type="evidence" value="ECO:0007669"/>
    <property type="project" value="TreeGrafter"/>
</dbReference>
<reference evidence="6 7" key="1">
    <citation type="submission" date="2024-02" db="EMBL/GenBank/DDBJ databases">
        <title>De novo assembly and annotation of 12 fungi associated with fruit tree decline syndrome in Ontario, Canada.</title>
        <authorList>
            <person name="Sulman M."/>
            <person name="Ellouze W."/>
            <person name="Ilyukhin E."/>
        </authorList>
    </citation>
    <scope>NUCLEOTIDE SEQUENCE [LARGE SCALE GENOMIC DNA]</scope>
    <source>
        <strain evidence="6 7">M11/M66-122</strain>
    </source>
</reference>
<evidence type="ECO:0000313" key="7">
    <source>
        <dbReference type="Proteomes" id="UP001320420"/>
    </source>
</evidence>
<dbReference type="InterPro" id="IPR002293">
    <property type="entry name" value="AA/rel_permease1"/>
</dbReference>
<dbReference type="Pfam" id="PF13520">
    <property type="entry name" value="AA_permease_2"/>
    <property type="match status" value="1"/>
</dbReference>
<gene>
    <name evidence="6" type="ORF">SLS62_004182</name>
</gene>
<keyword evidence="2 5" id="KW-0812">Transmembrane</keyword>
<evidence type="ECO:0000256" key="5">
    <source>
        <dbReference type="SAM" id="Phobius"/>
    </source>
</evidence>
<organism evidence="6 7">
    <name type="scientific">Diatrype stigma</name>
    <dbReference type="NCBI Taxonomy" id="117547"/>
    <lineage>
        <taxon>Eukaryota</taxon>
        <taxon>Fungi</taxon>
        <taxon>Dikarya</taxon>
        <taxon>Ascomycota</taxon>
        <taxon>Pezizomycotina</taxon>
        <taxon>Sordariomycetes</taxon>
        <taxon>Xylariomycetidae</taxon>
        <taxon>Xylariales</taxon>
        <taxon>Diatrypaceae</taxon>
        <taxon>Diatrype</taxon>
    </lineage>
</organism>
<keyword evidence="7" id="KW-1185">Reference proteome</keyword>
<feature type="transmembrane region" description="Helical" evidence="5">
    <location>
        <begin position="390"/>
        <end position="407"/>
    </location>
</feature>
<dbReference type="Gene3D" id="1.20.1740.10">
    <property type="entry name" value="Amino acid/polyamine transporter I"/>
    <property type="match status" value="1"/>
</dbReference>
<feature type="transmembrane region" description="Helical" evidence="5">
    <location>
        <begin position="216"/>
        <end position="241"/>
    </location>
</feature>
<keyword evidence="3 5" id="KW-1133">Transmembrane helix</keyword>
<feature type="transmembrane region" description="Helical" evidence="5">
    <location>
        <begin position="303"/>
        <end position="324"/>
    </location>
</feature>
<dbReference type="PIRSF" id="PIRSF006060">
    <property type="entry name" value="AA_transporter"/>
    <property type="match status" value="1"/>
</dbReference>
<comment type="caution">
    <text evidence="6">The sequence shown here is derived from an EMBL/GenBank/DDBJ whole genome shotgun (WGS) entry which is preliminary data.</text>
</comment>
<feature type="transmembrane region" description="Helical" evidence="5">
    <location>
        <begin position="72"/>
        <end position="92"/>
    </location>
</feature>
<proteinExistence type="predicted"/>
<dbReference type="PANTHER" id="PTHR11785:SF353">
    <property type="entry name" value="METHIONINE TRANSPORTER (EUROFUNG)"/>
    <property type="match status" value="1"/>
</dbReference>
<feature type="transmembrane region" description="Helical" evidence="5">
    <location>
        <begin position="419"/>
        <end position="440"/>
    </location>
</feature>
<feature type="transmembrane region" description="Helical" evidence="5">
    <location>
        <begin position="192"/>
        <end position="210"/>
    </location>
</feature>
<evidence type="ECO:0000256" key="3">
    <source>
        <dbReference type="ARBA" id="ARBA00022989"/>
    </source>
</evidence>
<feature type="transmembrane region" description="Helical" evidence="5">
    <location>
        <begin position="104"/>
        <end position="132"/>
    </location>
</feature>
<dbReference type="AlphaFoldDB" id="A0AAN9YQQ5"/>
<dbReference type="PANTHER" id="PTHR11785">
    <property type="entry name" value="AMINO ACID TRANSPORTER"/>
    <property type="match status" value="1"/>
</dbReference>
<accession>A0AAN9YQQ5</accession>
<dbReference type="InterPro" id="IPR050598">
    <property type="entry name" value="AminoAcid_Transporter"/>
</dbReference>
<name>A0AAN9YQQ5_9PEZI</name>
<evidence type="ECO:0000256" key="2">
    <source>
        <dbReference type="ARBA" id="ARBA00022692"/>
    </source>
</evidence>
<evidence type="ECO:0000256" key="1">
    <source>
        <dbReference type="ARBA" id="ARBA00004141"/>
    </source>
</evidence>
<evidence type="ECO:0000313" key="6">
    <source>
        <dbReference type="EMBL" id="KAK7753816.1"/>
    </source>
</evidence>
<dbReference type="EMBL" id="JAKJXP020000025">
    <property type="protein sequence ID" value="KAK7753816.1"/>
    <property type="molecule type" value="Genomic_DNA"/>
</dbReference>
<protein>
    <recommendedName>
        <fullName evidence="8">High affinity methionine permease</fullName>
    </recommendedName>
</protein>
<evidence type="ECO:0008006" key="8">
    <source>
        <dbReference type="Google" id="ProtNLM"/>
    </source>
</evidence>
<evidence type="ECO:0000256" key="4">
    <source>
        <dbReference type="ARBA" id="ARBA00023136"/>
    </source>
</evidence>